<reference evidence="2" key="1">
    <citation type="submission" date="2018-08" db="EMBL/GenBank/DDBJ databases">
        <authorList>
            <person name="Rossello M."/>
        </authorList>
    </citation>
    <scope>NUCLEOTIDE SEQUENCE [LARGE SCALE GENOMIC DNA]</scope>
    <source>
        <strain evidence="2">cv. Chinese Spring</strain>
    </source>
</reference>
<sequence>MALRLGPLPGARPRSSALRRNFPRLVPTPAQGDTACATWRLERTSVAAPEHSWSASRKRRDTRRPPAWPLADTATPVASGPQPRPQRLRRQCSIARQCLLPTMAVSLVLPDAKAASRNSQRRAATPGVDGPRPWASRRGAF</sequence>
<evidence type="ECO:0000256" key="1">
    <source>
        <dbReference type="SAM" id="MobiDB-lite"/>
    </source>
</evidence>
<name>A0A3B6NQK0_WHEAT</name>
<evidence type="ECO:0000313" key="3">
    <source>
        <dbReference type="Proteomes" id="UP000019116"/>
    </source>
</evidence>
<protein>
    <submittedName>
        <fullName evidence="2">Uncharacterized protein</fullName>
    </submittedName>
</protein>
<feature type="region of interest" description="Disordered" evidence="1">
    <location>
        <begin position="46"/>
        <end position="88"/>
    </location>
</feature>
<dbReference type="Gramene" id="TraesNOR6A03G03370520.1">
    <property type="protein sequence ID" value="TraesNOR6A03G03370520.1.CDS1"/>
    <property type="gene ID" value="TraesNOR6A03G03370520"/>
</dbReference>
<dbReference type="Gramene" id="TraesJAG6A03G03331610.1">
    <property type="protein sequence ID" value="TraesJAG6A03G03331610.1.CDS1"/>
    <property type="gene ID" value="TraesJAG6A03G03331610"/>
</dbReference>
<dbReference type="Gramene" id="TraesPARA_EIv1.0_1943810.1">
    <property type="protein sequence ID" value="TraesPARA_EIv1.0_1943810.1.CDS1"/>
    <property type="gene ID" value="TraesPARA_EIv1.0_1943810"/>
</dbReference>
<feature type="region of interest" description="Disordered" evidence="1">
    <location>
        <begin position="115"/>
        <end position="141"/>
    </location>
</feature>
<accession>A0A3B6NQK0</accession>
<reference evidence="2" key="2">
    <citation type="submission" date="2018-10" db="UniProtKB">
        <authorList>
            <consortium name="EnsemblPlants"/>
        </authorList>
    </citation>
    <scope>IDENTIFICATION</scope>
</reference>
<dbReference type="Gramene" id="TraesLAC6A03G03293600.1">
    <property type="protein sequence ID" value="TraesLAC6A03G03293600.1.CDS1"/>
    <property type="gene ID" value="TraesLAC6A03G03293600"/>
</dbReference>
<dbReference type="Gramene" id="TraesCS6A03G0577100.1">
    <property type="protein sequence ID" value="TraesCS6A03G0577100.1.CDS1"/>
    <property type="gene ID" value="TraesCS6A03G0577100"/>
</dbReference>
<dbReference type="Gramene" id="TraesCAD_scaffold_014255_01G000100.1">
    <property type="protein sequence ID" value="TraesCAD_scaffold_014255_01G000100.1"/>
    <property type="gene ID" value="TraesCAD_scaffold_014255_01G000100"/>
</dbReference>
<dbReference type="Gramene" id="TraesCS6A02G209300.1">
    <property type="protein sequence ID" value="TraesCS6A02G209300.1.cds1"/>
    <property type="gene ID" value="TraesCS6A02G209300"/>
</dbReference>
<dbReference type="AlphaFoldDB" id="A0A3B6NQK0"/>
<proteinExistence type="predicted"/>
<dbReference type="OMA" id="QCAIARQ"/>
<keyword evidence="3" id="KW-1185">Reference proteome</keyword>
<feature type="region of interest" description="Disordered" evidence="1">
    <location>
        <begin position="1"/>
        <end position="31"/>
    </location>
</feature>
<dbReference type="Proteomes" id="UP000019116">
    <property type="component" value="Chromosome 6A"/>
</dbReference>
<dbReference type="Gramene" id="TraesCLE_scaffold_017341_01G000300.1">
    <property type="protein sequence ID" value="TraesCLE_scaffold_017341_01G000300.1"/>
    <property type="gene ID" value="TraesCLE_scaffold_017341_01G000300"/>
</dbReference>
<evidence type="ECO:0000313" key="2">
    <source>
        <dbReference type="EnsemblPlants" id="TraesCS6A02G209300.1.cds1"/>
    </source>
</evidence>
<dbReference type="EnsemblPlants" id="TraesCS6A02G209300.1">
    <property type="protein sequence ID" value="TraesCS6A02G209300.1.cds1"/>
    <property type="gene ID" value="TraesCS6A02G209300"/>
</dbReference>
<organism evidence="2">
    <name type="scientific">Triticum aestivum</name>
    <name type="common">Wheat</name>
    <dbReference type="NCBI Taxonomy" id="4565"/>
    <lineage>
        <taxon>Eukaryota</taxon>
        <taxon>Viridiplantae</taxon>
        <taxon>Streptophyta</taxon>
        <taxon>Embryophyta</taxon>
        <taxon>Tracheophyta</taxon>
        <taxon>Spermatophyta</taxon>
        <taxon>Magnoliopsida</taxon>
        <taxon>Liliopsida</taxon>
        <taxon>Poales</taxon>
        <taxon>Poaceae</taxon>
        <taxon>BOP clade</taxon>
        <taxon>Pooideae</taxon>
        <taxon>Triticodae</taxon>
        <taxon>Triticeae</taxon>
        <taxon>Triticinae</taxon>
        <taxon>Triticum</taxon>
    </lineage>
</organism>
<dbReference type="Gramene" id="TraesSYM6A03G03279520.1">
    <property type="protein sequence ID" value="TraesSYM6A03G03279520.1.CDS1"/>
    <property type="gene ID" value="TraesSYM6A03G03279520"/>
</dbReference>